<organism evidence="6 7">
    <name type="scientific">Aspergillus niger ATCC 13496</name>
    <dbReference type="NCBI Taxonomy" id="1353008"/>
    <lineage>
        <taxon>Eukaryota</taxon>
        <taxon>Fungi</taxon>
        <taxon>Dikarya</taxon>
        <taxon>Ascomycota</taxon>
        <taxon>Pezizomycotina</taxon>
        <taxon>Eurotiomycetes</taxon>
        <taxon>Eurotiomycetidae</taxon>
        <taxon>Eurotiales</taxon>
        <taxon>Aspergillaceae</taxon>
        <taxon>Aspergillus</taxon>
        <taxon>Aspergillus subgen. Circumdati</taxon>
    </lineage>
</organism>
<name>A0A370C7C7_ASPNG</name>
<accession>A0A370C7C7</accession>
<keyword evidence="4" id="KW-0406">Ion transport</keyword>
<evidence type="ECO:0000256" key="1">
    <source>
        <dbReference type="ARBA" id="ARBA00022692"/>
    </source>
</evidence>
<keyword evidence="4" id="KW-0186">Copper</keyword>
<dbReference type="Proteomes" id="UP000253845">
    <property type="component" value="Unassembled WGS sequence"/>
</dbReference>
<dbReference type="GO" id="GO:0005375">
    <property type="term" value="F:copper ion transmembrane transporter activity"/>
    <property type="evidence" value="ECO:0007669"/>
    <property type="project" value="UniProtKB-UniRule"/>
</dbReference>
<evidence type="ECO:0000256" key="3">
    <source>
        <dbReference type="ARBA" id="ARBA00023136"/>
    </source>
</evidence>
<reference evidence="6 7" key="1">
    <citation type="submission" date="2018-07" db="EMBL/GenBank/DDBJ databases">
        <title>Section-level genome sequencing of Aspergillus section Nigri to investigate inter- and intra-species variation.</title>
        <authorList>
            <consortium name="DOE Joint Genome Institute"/>
            <person name="Vesth T.C."/>
            <person name="Nybo J.L."/>
            <person name="Theobald S."/>
            <person name="Frisvad J.C."/>
            <person name="Larsen T.O."/>
            <person name="Nielsen K.F."/>
            <person name="Hoof J.B."/>
            <person name="Brandl J."/>
            <person name="Salamov A."/>
            <person name="Riley R."/>
            <person name="Gladden J.M."/>
            <person name="Phatale P."/>
            <person name="Nielsen M.T."/>
            <person name="Lyhne E.K."/>
            <person name="Kogle M.E."/>
            <person name="Strasser K."/>
            <person name="McDonnell E."/>
            <person name="Barry K."/>
            <person name="Clum A."/>
            <person name="Chen C."/>
            <person name="Nolan M."/>
            <person name="Sandor L."/>
            <person name="Kuo A."/>
            <person name="Lipzen A."/>
            <person name="Hainaut M."/>
            <person name="Drula E."/>
            <person name="Tsang A."/>
            <person name="Magnuson J.K."/>
            <person name="Henrissat B."/>
            <person name="Wiebenga A."/>
            <person name="Simmons B.A."/>
            <person name="Makela M.R."/>
            <person name="De vries R.P."/>
            <person name="Grigoriev I.V."/>
            <person name="Mortensen U.H."/>
            <person name="Baker S.E."/>
            <person name="Andersen M.R."/>
        </authorList>
    </citation>
    <scope>NUCLEOTIDE SEQUENCE [LARGE SCALE GENOMIC DNA]</scope>
    <source>
        <strain evidence="6 7">ATCC 13496</strain>
    </source>
</reference>
<dbReference type="InterPro" id="IPR007274">
    <property type="entry name" value="Cop_transporter"/>
</dbReference>
<keyword evidence="1 4" id="KW-0812">Transmembrane</keyword>
<feature type="region of interest" description="Disordered" evidence="5">
    <location>
        <begin position="31"/>
        <end position="59"/>
    </location>
</feature>
<evidence type="ECO:0000256" key="5">
    <source>
        <dbReference type="SAM" id="MobiDB-lite"/>
    </source>
</evidence>
<dbReference type="EMBL" id="KZ851909">
    <property type="protein sequence ID" value="RDH21803.1"/>
    <property type="molecule type" value="Genomic_DNA"/>
</dbReference>
<keyword evidence="4" id="KW-0813">Transport</keyword>
<evidence type="ECO:0000313" key="6">
    <source>
        <dbReference type="EMBL" id="RDH21803.1"/>
    </source>
</evidence>
<sequence>MDMSSMTGMDMGTTSTTMSGMSMATTTAASASSTMDMSMGSSTSTSMSMPMSTSSSSSSSMSMSMSMVFMNAHDTPLFSNQWTPSSSGTYAGTCIFLIVLAIISRCLAAFKALMERRWLDAHVNRRYIAVAGKSTEAGRIDSDPESKEASLITAQGVEEKVKVIRKAAREPLPWRFSTDLPRALLFLVITGVSYLLMLAVMTMNIGYFCSVLAGAFLGELAVGRFIQWNEHEH</sequence>
<dbReference type="Pfam" id="PF04145">
    <property type="entry name" value="Ctr"/>
    <property type="match status" value="1"/>
</dbReference>
<comment type="similarity">
    <text evidence="4">Belongs to the copper transporter (Ctr) (TC 1.A.56) family. SLC31A subfamily.</text>
</comment>
<protein>
    <recommendedName>
        <fullName evidence="4">Copper transport protein</fullName>
    </recommendedName>
</protein>
<keyword evidence="4" id="KW-0187">Copper transport</keyword>
<dbReference type="VEuPathDB" id="FungiDB:M747DRAFT_14811"/>
<keyword evidence="3 4" id="KW-0472">Membrane</keyword>
<feature type="transmembrane region" description="Helical" evidence="4">
    <location>
        <begin position="180"/>
        <end position="200"/>
    </location>
</feature>
<dbReference type="GO" id="GO:0005886">
    <property type="term" value="C:plasma membrane"/>
    <property type="evidence" value="ECO:0007669"/>
    <property type="project" value="TreeGrafter"/>
</dbReference>
<evidence type="ECO:0000256" key="4">
    <source>
        <dbReference type="RuleBase" id="RU367022"/>
    </source>
</evidence>
<keyword evidence="2 4" id="KW-1133">Transmembrane helix</keyword>
<dbReference type="PANTHER" id="PTHR12483:SF120">
    <property type="entry name" value="HIGH-AFFINITY COPPER TRANSPORTER CTRA2"/>
    <property type="match status" value="1"/>
</dbReference>
<comment type="subcellular location">
    <subcellularLocation>
        <location evidence="4">Membrane</location>
        <topology evidence="4">Multi-pass membrane protein</topology>
    </subcellularLocation>
</comment>
<dbReference type="AlphaFoldDB" id="A0A370C7C7"/>
<evidence type="ECO:0000256" key="2">
    <source>
        <dbReference type="ARBA" id="ARBA00022989"/>
    </source>
</evidence>
<dbReference type="PANTHER" id="PTHR12483">
    <property type="entry name" value="SOLUTE CARRIER FAMILY 31 COPPER TRANSPORTERS"/>
    <property type="match status" value="1"/>
</dbReference>
<gene>
    <name evidence="6" type="ORF">M747DRAFT_14811</name>
</gene>
<evidence type="ECO:0000313" key="7">
    <source>
        <dbReference type="Proteomes" id="UP000253845"/>
    </source>
</evidence>
<proteinExistence type="inferred from homology"/>